<protein>
    <recommendedName>
        <fullName evidence="1">Methyltransferase type 11 domain-containing protein</fullName>
    </recommendedName>
</protein>
<keyword evidence="3" id="KW-1185">Reference proteome</keyword>
<proteinExistence type="predicted"/>
<comment type="caution">
    <text evidence="2">The sequence shown here is derived from an EMBL/GenBank/DDBJ whole genome shotgun (WGS) entry which is preliminary data.</text>
</comment>
<organism evidence="2 3">
    <name type="scientific">Methanoculleus sediminis</name>
    <dbReference type="NCBI Taxonomy" id="1550566"/>
    <lineage>
        <taxon>Archaea</taxon>
        <taxon>Methanobacteriati</taxon>
        <taxon>Methanobacteriota</taxon>
        <taxon>Stenosarchaea group</taxon>
        <taxon>Methanomicrobia</taxon>
        <taxon>Methanomicrobiales</taxon>
        <taxon>Methanomicrobiaceae</taxon>
        <taxon>Methanoculleus</taxon>
    </lineage>
</organism>
<reference evidence="2 3" key="1">
    <citation type="journal article" date="2015" name="Int. J. Syst. Evol. Microbiol.">
        <title>Methanoculleus sediminis sp. nov., a methanogen from sediments near a submarine mud volcano.</title>
        <authorList>
            <person name="Chen S.C."/>
            <person name="Chen M.F."/>
            <person name="Lai M.C."/>
            <person name="Weng C.Y."/>
            <person name="Wu S.Y."/>
            <person name="Lin S."/>
            <person name="Yang T.F."/>
            <person name="Chen P.C."/>
        </authorList>
    </citation>
    <scope>NUCLEOTIDE SEQUENCE [LARGE SCALE GENOMIC DNA]</scope>
    <source>
        <strain evidence="2 3">S3Fa</strain>
    </source>
</reference>
<evidence type="ECO:0000259" key="1">
    <source>
        <dbReference type="Pfam" id="PF08241"/>
    </source>
</evidence>
<dbReference type="Gene3D" id="3.40.50.150">
    <property type="entry name" value="Vaccinia Virus protein VP39"/>
    <property type="match status" value="1"/>
</dbReference>
<dbReference type="EMBL" id="JXOJ01000001">
    <property type="protein sequence ID" value="KLK88911.1"/>
    <property type="molecule type" value="Genomic_DNA"/>
</dbReference>
<accession>A0A0H1R271</accession>
<dbReference type="InterPro" id="IPR013216">
    <property type="entry name" value="Methyltransf_11"/>
</dbReference>
<dbReference type="STRING" id="1550566.SZ63_00035"/>
<feature type="domain" description="Methyltransferase type 11" evidence="1">
    <location>
        <begin position="46"/>
        <end position="134"/>
    </location>
</feature>
<dbReference type="Pfam" id="PF08241">
    <property type="entry name" value="Methyltransf_11"/>
    <property type="match status" value="1"/>
</dbReference>
<name>A0A0H1R271_9EURY</name>
<dbReference type="AlphaFoldDB" id="A0A0H1R271"/>
<dbReference type="Proteomes" id="UP000035301">
    <property type="component" value="Unassembled WGS sequence"/>
</dbReference>
<dbReference type="PATRIC" id="fig|1550566.3.peg.7"/>
<gene>
    <name evidence="2" type="ORF">SZ63_00035</name>
</gene>
<dbReference type="InterPro" id="IPR029063">
    <property type="entry name" value="SAM-dependent_MTases_sf"/>
</dbReference>
<dbReference type="OrthoDB" id="147504at2157"/>
<sequence>MNSCHDINKTIYRRRFEEDVQFRIEMYNVLCKHFFQKYIPHDATILEIGAGYCEFINAIQANRKIAIDVNPDTRTYADDSVEVVITQSTQLDFIGSESVDRVFVNNFFEHITKPDIVKTLQEVHRILKSGGEILVLQPNIRYCAGDYWMFFDHITPLDDRSMLEALEIAGFSVVECIPRFLPYSTKSRLPKSLLGLKFYLNVPCLWRLIGKQAFIRAEKQDI</sequence>
<dbReference type="CDD" id="cd02440">
    <property type="entry name" value="AdoMet_MTases"/>
    <property type="match status" value="1"/>
</dbReference>
<dbReference type="RefSeq" id="WP_048179204.1">
    <property type="nucleotide sequence ID" value="NZ_JXOJ01000001.1"/>
</dbReference>
<evidence type="ECO:0000313" key="3">
    <source>
        <dbReference type="Proteomes" id="UP000035301"/>
    </source>
</evidence>
<dbReference type="SUPFAM" id="SSF53335">
    <property type="entry name" value="S-adenosyl-L-methionine-dependent methyltransferases"/>
    <property type="match status" value="1"/>
</dbReference>
<evidence type="ECO:0000313" key="2">
    <source>
        <dbReference type="EMBL" id="KLK88911.1"/>
    </source>
</evidence>
<dbReference type="GO" id="GO:0008757">
    <property type="term" value="F:S-adenosylmethionine-dependent methyltransferase activity"/>
    <property type="evidence" value="ECO:0007669"/>
    <property type="project" value="InterPro"/>
</dbReference>